<dbReference type="InterPro" id="IPR006593">
    <property type="entry name" value="Cyt_b561/ferric_Rdtase_TM"/>
</dbReference>
<dbReference type="GO" id="GO:0003712">
    <property type="term" value="F:transcription coregulator activity"/>
    <property type="evidence" value="ECO:0007669"/>
    <property type="project" value="TreeGrafter"/>
</dbReference>
<dbReference type="CDD" id="cd08760">
    <property type="entry name" value="Cyt_b561_FRRS1_like"/>
    <property type="match status" value="1"/>
</dbReference>
<dbReference type="GO" id="GO:0016020">
    <property type="term" value="C:membrane"/>
    <property type="evidence" value="ECO:0007669"/>
    <property type="project" value="UniProtKB-SubCell"/>
</dbReference>
<feature type="compositionally biased region" description="Low complexity" evidence="8">
    <location>
        <begin position="109"/>
        <end position="120"/>
    </location>
</feature>
<evidence type="ECO:0000256" key="6">
    <source>
        <dbReference type="ARBA" id="ARBA00022989"/>
    </source>
</evidence>
<dbReference type="PANTHER" id="PTHR15377:SF3">
    <property type="entry name" value="WW DOMAIN-CONTAINING PROTEIN"/>
    <property type="match status" value="1"/>
</dbReference>
<dbReference type="GeneID" id="73345395"/>
<dbReference type="InterPro" id="IPR001202">
    <property type="entry name" value="WW_dom"/>
</dbReference>
<keyword evidence="6 9" id="KW-1133">Transmembrane helix</keyword>
<feature type="compositionally biased region" description="Polar residues" evidence="8">
    <location>
        <begin position="99"/>
        <end position="108"/>
    </location>
</feature>
<keyword evidence="3 9" id="KW-0812">Transmembrane</keyword>
<dbReference type="Gene3D" id="1.10.10.440">
    <property type="entry name" value="FF domain"/>
    <property type="match status" value="1"/>
</dbReference>
<evidence type="ECO:0000259" key="10">
    <source>
        <dbReference type="PROSITE" id="PS50020"/>
    </source>
</evidence>
<dbReference type="RefSeq" id="XP_049147530.1">
    <property type="nucleotide sequence ID" value="XM_049290385.1"/>
</dbReference>
<dbReference type="PANTHER" id="PTHR15377">
    <property type="entry name" value="TRANSCRIPTION ELONGATION REGULATOR 1"/>
    <property type="match status" value="1"/>
</dbReference>
<keyword evidence="4" id="KW-0677">Repeat</keyword>
<feature type="domain" description="Cytochrome b561" evidence="11">
    <location>
        <begin position="812"/>
        <end position="1014"/>
    </location>
</feature>
<keyword evidence="5" id="KW-0249">Electron transport</keyword>
<evidence type="ECO:0000256" key="8">
    <source>
        <dbReference type="SAM" id="MobiDB-lite"/>
    </source>
</evidence>
<sequence>MKAEQAPTTSRSHLINMQILRPIVPSWLQTREPLEAALSYRMPEDSPPQFRSSHQHLRKSTTLSMLKSTYKPTANTATPLPLLPGWTEHTAPSGHKYYHNSQTQESTYTRPSAPDAAAAPSTASTSFFQYQTVTQLSDPNVANAYLAQYNAQNQPLPQRGGFGHGGRGGRDVRPRPEPVDKPKSKVPIPGCEPWLLVDTKYGRRFVYNPEKNASYWRIPEKLTAGILEVDKARIREKAGIRSVAETDKEGPPTAQARPTLDATEPTTYDNNEDSSEYEEVEVTDDEVEDQDGEDGPASKRQRTEDPADDAPVEFSEADIAFQLQAMGDAYGLDPGEYDDGNMDEWPEGAEGVEFSQEDAAALFRDLLEDFNISPYSTWEKLIEDGHIIEDPRYTILNTMKARKETWSEWTKDKIKEIKERRAKEEKKDPRIPYMTLLQEKASPKLFWQEFKRKHRKEPSMTDPYIKDKDREKWYREHINRLKMPQATLKADLATLLKSLPLSALNNKTNMSHLPPQLLVDIRYISLQPQVRDPMIATYIQTLGPPPEGDAAEQEDKATRKAREARDRREKALHEHEEKVAEQKRRQQRSLEMGKARLREEEREIERAMQVGKRGLQSQLANLEFQQTRRRAFENQRQSFVSLPVDVSLRRLLQEPGFMHDHNEVFLTIRASHHIQLDSSLADASCRPPNGCRPTVLDGTIIHGLISAVIVGTVIPCSAIPFYREQKHTLRLDRLKIGGAPIGSSATSVISTKYQAMEHNAMSINFGVPSVCFSNQYVSAITHIMGATTLTVFGVIALAQQFPGNFPGNGNGNGNGNGFGNGNGGNGFGGNFNNFVGFNIQEAMHTRRIHGILGTIAFVIVFPIGSIAMRIIPGRFSWLIHGLIQMAGFVLYIAAAALGIKLTQQVTFGGTSLYEISTINFHPIIGLVLLAIFFFQPIFGYIHHVQFKRYGIRQIWSHIHLIIGRLLIPLGIINGGLGLYISNSPKEFKIAYAILAAVFGITWIFVSVISESRRSRQPAVVVVEEHKLRKRSHGRNSGSRGSINVPHRSQQVDSWWRSDELPKRTFFVVGEKAKDWRFECLYLDREYAYHMPEVAFGNGRLSCDYKSSTPNATFNLLGLTLLPCGITWNLNKTFLVSQIIPMWLKLWVMYNEDSRVRNDWEASLGTTSIEKFCIYNRWLEIISHIKSLKYLAIYSFLSKTPGHGAAWSTEKFLPNCHNATTRRIS</sequence>
<evidence type="ECO:0000313" key="13">
    <source>
        <dbReference type="Proteomes" id="UP000830671"/>
    </source>
</evidence>
<dbReference type="SUPFAM" id="SSF51045">
    <property type="entry name" value="WW domain"/>
    <property type="match status" value="1"/>
</dbReference>
<evidence type="ECO:0000259" key="11">
    <source>
        <dbReference type="PROSITE" id="PS50939"/>
    </source>
</evidence>
<dbReference type="Gene3D" id="1.20.120.1770">
    <property type="match status" value="1"/>
</dbReference>
<feature type="region of interest" description="Disordered" evidence="8">
    <location>
        <begin position="542"/>
        <end position="590"/>
    </location>
</feature>
<dbReference type="PROSITE" id="PS01159">
    <property type="entry name" value="WW_DOMAIN_1"/>
    <property type="match status" value="1"/>
</dbReference>
<keyword evidence="13" id="KW-1185">Reference proteome</keyword>
<dbReference type="InterPro" id="IPR045148">
    <property type="entry name" value="TCRG1-like"/>
</dbReference>
<dbReference type="InterPro" id="IPR036020">
    <property type="entry name" value="WW_dom_sf"/>
</dbReference>
<protein>
    <submittedName>
        <fullName evidence="12">WW domain-containing protein</fullName>
    </submittedName>
</protein>
<dbReference type="CDD" id="cd00201">
    <property type="entry name" value="WW"/>
    <property type="match status" value="1"/>
</dbReference>
<evidence type="ECO:0000256" key="1">
    <source>
        <dbReference type="ARBA" id="ARBA00004370"/>
    </source>
</evidence>
<dbReference type="PROSITE" id="PS50020">
    <property type="entry name" value="WW_DOMAIN_2"/>
    <property type="match status" value="1"/>
</dbReference>
<comment type="subcellular location">
    <subcellularLocation>
        <location evidence="1">Membrane</location>
    </subcellularLocation>
</comment>
<evidence type="ECO:0000313" key="12">
    <source>
        <dbReference type="EMBL" id="UQC85918.1"/>
    </source>
</evidence>
<evidence type="ECO:0000256" key="3">
    <source>
        <dbReference type="ARBA" id="ARBA00022692"/>
    </source>
</evidence>
<feature type="transmembrane region" description="Helical" evidence="9">
    <location>
        <begin position="961"/>
        <end position="980"/>
    </location>
</feature>
<evidence type="ECO:0000256" key="4">
    <source>
        <dbReference type="ARBA" id="ARBA00022737"/>
    </source>
</evidence>
<dbReference type="PROSITE" id="PS50939">
    <property type="entry name" value="CYTOCHROME_B561"/>
    <property type="match status" value="1"/>
</dbReference>
<dbReference type="SMART" id="SM00665">
    <property type="entry name" value="B561"/>
    <property type="match status" value="1"/>
</dbReference>
<name>A0A9Q8SYK3_9PEZI</name>
<dbReference type="InterPro" id="IPR002713">
    <property type="entry name" value="FF_domain"/>
</dbReference>
<evidence type="ECO:0000256" key="2">
    <source>
        <dbReference type="ARBA" id="ARBA00022448"/>
    </source>
</evidence>
<dbReference type="Proteomes" id="UP000830671">
    <property type="component" value="Chromosome 5"/>
</dbReference>
<feature type="region of interest" description="Disordered" evidence="8">
    <location>
        <begin position="93"/>
        <end position="120"/>
    </location>
</feature>
<dbReference type="GO" id="GO:0070063">
    <property type="term" value="F:RNA polymerase binding"/>
    <property type="evidence" value="ECO:0007669"/>
    <property type="project" value="InterPro"/>
</dbReference>
<feature type="transmembrane region" description="Helical" evidence="9">
    <location>
        <begin position="920"/>
        <end position="941"/>
    </location>
</feature>
<dbReference type="Pfam" id="PF01846">
    <property type="entry name" value="FF"/>
    <property type="match status" value="1"/>
</dbReference>
<dbReference type="Gene3D" id="2.20.70.10">
    <property type="match status" value="2"/>
</dbReference>
<dbReference type="AlphaFoldDB" id="A0A9Q8SYK3"/>
<dbReference type="KEGG" id="clup:CLUP02_11417"/>
<organism evidence="12 13">
    <name type="scientific">Colletotrichum lupini</name>
    <dbReference type="NCBI Taxonomy" id="145971"/>
    <lineage>
        <taxon>Eukaryota</taxon>
        <taxon>Fungi</taxon>
        <taxon>Dikarya</taxon>
        <taxon>Ascomycota</taxon>
        <taxon>Pezizomycotina</taxon>
        <taxon>Sordariomycetes</taxon>
        <taxon>Hypocreomycetidae</taxon>
        <taxon>Glomerellales</taxon>
        <taxon>Glomerellaceae</taxon>
        <taxon>Colletotrichum</taxon>
        <taxon>Colletotrichum acutatum species complex</taxon>
    </lineage>
</organism>
<feature type="transmembrane region" description="Helical" evidence="9">
    <location>
        <begin position="877"/>
        <end position="899"/>
    </location>
</feature>
<feature type="compositionally biased region" description="Basic and acidic residues" evidence="8">
    <location>
        <begin position="168"/>
        <end position="183"/>
    </location>
</feature>
<keyword evidence="2" id="KW-0813">Transport</keyword>
<keyword evidence="7 9" id="KW-0472">Membrane</keyword>
<dbReference type="SUPFAM" id="SSF81698">
    <property type="entry name" value="FF domain"/>
    <property type="match status" value="1"/>
</dbReference>
<feature type="transmembrane region" description="Helical" evidence="9">
    <location>
        <begin position="850"/>
        <end position="871"/>
    </location>
</feature>
<accession>A0A9Q8SYK3</accession>
<dbReference type="SMART" id="SM00456">
    <property type="entry name" value="WW"/>
    <property type="match status" value="2"/>
</dbReference>
<feature type="transmembrane region" description="Helical" evidence="9">
    <location>
        <begin position="989"/>
        <end position="1008"/>
    </location>
</feature>
<feature type="region of interest" description="Disordered" evidence="8">
    <location>
        <begin position="154"/>
        <end position="186"/>
    </location>
</feature>
<feature type="transmembrane region" description="Helical" evidence="9">
    <location>
        <begin position="700"/>
        <end position="722"/>
    </location>
</feature>
<dbReference type="EMBL" id="CP019477">
    <property type="protein sequence ID" value="UQC85918.1"/>
    <property type="molecule type" value="Genomic_DNA"/>
</dbReference>
<feature type="compositionally biased region" description="Basic and acidic residues" evidence="8">
    <location>
        <begin position="240"/>
        <end position="250"/>
    </location>
</feature>
<dbReference type="InterPro" id="IPR036517">
    <property type="entry name" value="FF_domain_sf"/>
</dbReference>
<dbReference type="GO" id="GO:0005634">
    <property type="term" value="C:nucleus"/>
    <property type="evidence" value="ECO:0007669"/>
    <property type="project" value="TreeGrafter"/>
</dbReference>
<feature type="compositionally biased region" description="Basic and acidic residues" evidence="8">
    <location>
        <begin position="553"/>
        <end position="584"/>
    </location>
</feature>
<evidence type="ECO:0000256" key="5">
    <source>
        <dbReference type="ARBA" id="ARBA00022982"/>
    </source>
</evidence>
<reference evidence="12" key="1">
    <citation type="journal article" date="2021" name="Mol. Plant Microbe Interact.">
        <title>Complete Genome Sequence of the Plant-Pathogenic Fungus Colletotrichum lupini.</title>
        <authorList>
            <person name="Baroncelli R."/>
            <person name="Pensec F."/>
            <person name="Da Lio D."/>
            <person name="Boufleur T."/>
            <person name="Vicente I."/>
            <person name="Sarrocco S."/>
            <person name="Picot A."/>
            <person name="Baraldi E."/>
            <person name="Sukno S."/>
            <person name="Thon M."/>
            <person name="Le Floch G."/>
        </authorList>
    </citation>
    <scope>NUCLEOTIDE SEQUENCE</scope>
    <source>
        <strain evidence="12">IMI 504893</strain>
    </source>
</reference>
<feature type="region of interest" description="Disordered" evidence="8">
    <location>
        <begin position="240"/>
        <end position="310"/>
    </location>
</feature>
<evidence type="ECO:0000256" key="7">
    <source>
        <dbReference type="ARBA" id="ARBA00023136"/>
    </source>
</evidence>
<feature type="domain" description="WW" evidence="10">
    <location>
        <begin position="80"/>
        <end position="113"/>
    </location>
</feature>
<proteinExistence type="predicted"/>
<feature type="compositionally biased region" description="Acidic residues" evidence="8">
    <location>
        <begin position="270"/>
        <end position="294"/>
    </location>
</feature>
<dbReference type="Pfam" id="PF00397">
    <property type="entry name" value="WW"/>
    <property type="match status" value="1"/>
</dbReference>
<evidence type="ECO:0000256" key="9">
    <source>
        <dbReference type="SAM" id="Phobius"/>
    </source>
</evidence>
<gene>
    <name evidence="12" type="ORF">CLUP02_11417</name>
</gene>